<gene>
    <name evidence="2" type="ORF">DUU06_26520</name>
</gene>
<organism evidence="2">
    <name type="scientific">Salmonella enteritidis</name>
    <dbReference type="NCBI Taxonomy" id="149539"/>
    <lineage>
        <taxon>Bacteria</taxon>
        <taxon>Pseudomonadati</taxon>
        <taxon>Pseudomonadota</taxon>
        <taxon>Gammaproteobacteria</taxon>
        <taxon>Enterobacterales</taxon>
        <taxon>Enterobacteriaceae</taxon>
        <taxon>Salmonella</taxon>
    </lineage>
</organism>
<dbReference type="InterPro" id="IPR013767">
    <property type="entry name" value="PAS_fold"/>
</dbReference>
<dbReference type="SUPFAM" id="SSF55785">
    <property type="entry name" value="PYP-like sensor domain (PAS domain)"/>
    <property type="match status" value="1"/>
</dbReference>
<comment type="caution">
    <text evidence="2">The sequence shown here is derived from an EMBL/GenBank/DDBJ whole genome shotgun (WGS) entry which is preliminary data.</text>
</comment>
<dbReference type="Gene3D" id="3.30.450.20">
    <property type="entry name" value="PAS domain"/>
    <property type="match status" value="1"/>
</dbReference>
<feature type="domain" description="PAS fold" evidence="1">
    <location>
        <begin position="25"/>
        <end position="119"/>
    </location>
</feature>
<dbReference type="EMBL" id="AAGVVM010000117">
    <property type="protein sequence ID" value="EBS5461068.1"/>
    <property type="molecule type" value="Genomic_DNA"/>
</dbReference>
<dbReference type="AlphaFoldDB" id="A0A5V0BEP7"/>
<name>A0A5V0BEP7_SALEN</name>
<proteinExistence type="predicted"/>
<evidence type="ECO:0000313" key="2">
    <source>
        <dbReference type="EMBL" id="EBS5461068.1"/>
    </source>
</evidence>
<dbReference type="InterPro" id="IPR035965">
    <property type="entry name" value="PAS-like_dom_sf"/>
</dbReference>
<accession>A0A5V0BEP7</accession>
<protein>
    <submittedName>
        <fullName evidence="2">PAS domain-containing protein</fullName>
    </submittedName>
</protein>
<dbReference type="Pfam" id="PF00989">
    <property type="entry name" value="PAS"/>
    <property type="match status" value="1"/>
</dbReference>
<sequence length="227" mass="26469">MCMLDRKETSRYSQSVNKYILGVQDIYKNSPVPVCVRNQRRKIIYANGAFIELFSKEDKPLSGESYIRFQVEVFLSSLEIECQALGHGAAFCRCFNFHGEIYQIRMENISFDNDEYVVLWQINPFPDYPFFALTQKKTTPFVKDNSLWSELSPGTLVVFSFYMFGVSHPVIAKELGITSRASEDRIKPVKRRIKKKYKHFDLFRLSCIAKGEIHLPLSIIREFYSVK</sequence>
<dbReference type="GO" id="GO:0006355">
    <property type="term" value="P:regulation of DNA-templated transcription"/>
    <property type="evidence" value="ECO:0007669"/>
    <property type="project" value="InterPro"/>
</dbReference>
<reference evidence="2" key="1">
    <citation type="submission" date="2018-07" db="EMBL/GenBank/DDBJ databases">
        <authorList>
            <person name="Ashton P.M."/>
            <person name="Dallman T."/>
            <person name="Nair S."/>
            <person name="De Pinna E."/>
            <person name="Peters T."/>
            <person name="Grant K."/>
        </authorList>
    </citation>
    <scope>NUCLEOTIDE SEQUENCE</scope>
    <source>
        <strain evidence="2">245081</strain>
    </source>
</reference>
<evidence type="ECO:0000259" key="1">
    <source>
        <dbReference type="Pfam" id="PF00989"/>
    </source>
</evidence>